<dbReference type="Proteomes" id="UP000235786">
    <property type="component" value="Unassembled WGS sequence"/>
</dbReference>
<feature type="transmembrane region" description="Helical" evidence="1">
    <location>
        <begin position="238"/>
        <end position="264"/>
    </location>
</feature>
<dbReference type="GO" id="GO:0000747">
    <property type="term" value="P:conjugation with cellular fusion"/>
    <property type="evidence" value="ECO:0007669"/>
    <property type="project" value="TreeGrafter"/>
</dbReference>
<dbReference type="Pfam" id="PF12351">
    <property type="entry name" value="Fig1"/>
    <property type="match status" value="1"/>
</dbReference>
<dbReference type="OrthoDB" id="3550957at2759"/>
<reference evidence="2 3" key="1">
    <citation type="submission" date="2016-04" db="EMBL/GenBank/DDBJ databases">
        <title>A degradative enzymes factory behind the ericoid mycorrhizal symbiosis.</title>
        <authorList>
            <consortium name="DOE Joint Genome Institute"/>
            <person name="Martino E."/>
            <person name="Morin E."/>
            <person name="Grelet G."/>
            <person name="Kuo A."/>
            <person name="Kohler A."/>
            <person name="Daghino S."/>
            <person name="Barry K."/>
            <person name="Choi C."/>
            <person name="Cichocki N."/>
            <person name="Clum A."/>
            <person name="Copeland A."/>
            <person name="Hainaut M."/>
            <person name="Haridas S."/>
            <person name="Labutti K."/>
            <person name="Lindquist E."/>
            <person name="Lipzen A."/>
            <person name="Khouja H.-R."/>
            <person name="Murat C."/>
            <person name="Ohm R."/>
            <person name="Olson A."/>
            <person name="Spatafora J."/>
            <person name="Veneault-Fourrey C."/>
            <person name="Henrissat B."/>
            <person name="Grigoriev I."/>
            <person name="Martin F."/>
            <person name="Perotto S."/>
        </authorList>
    </citation>
    <scope>NUCLEOTIDE SEQUENCE [LARGE SCALE GENOMIC DNA]</scope>
    <source>
        <strain evidence="2 3">F</strain>
    </source>
</reference>
<keyword evidence="1" id="KW-0812">Transmembrane</keyword>
<dbReference type="PANTHER" id="PTHR28092:SF1">
    <property type="entry name" value="FACTOR-INDUCED GENE 1 PROTEIN"/>
    <property type="match status" value="1"/>
</dbReference>
<feature type="transmembrane region" description="Helical" evidence="1">
    <location>
        <begin position="146"/>
        <end position="172"/>
    </location>
</feature>
<organism evidence="2 3">
    <name type="scientific">Hyaloscypha variabilis (strain UAMH 11265 / GT02V1 / F)</name>
    <name type="common">Meliniomyces variabilis</name>
    <dbReference type="NCBI Taxonomy" id="1149755"/>
    <lineage>
        <taxon>Eukaryota</taxon>
        <taxon>Fungi</taxon>
        <taxon>Dikarya</taxon>
        <taxon>Ascomycota</taxon>
        <taxon>Pezizomycotina</taxon>
        <taxon>Leotiomycetes</taxon>
        <taxon>Helotiales</taxon>
        <taxon>Hyaloscyphaceae</taxon>
        <taxon>Hyaloscypha</taxon>
        <taxon>Hyaloscypha variabilis</taxon>
    </lineage>
</organism>
<keyword evidence="1" id="KW-1133">Transmembrane helix</keyword>
<dbReference type="GO" id="GO:0016020">
    <property type="term" value="C:membrane"/>
    <property type="evidence" value="ECO:0007669"/>
    <property type="project" value="InterPro"/>
</dbReference>
<evidence type="ECO:0000313" key="2">
    <source>
        <dbReference type="EMBL" id="PMD46010.1"/>
    </source>
</evidence>
<accession>A0A2J6S5G0</accession>
<proteinExistence type="predicted"/>
<dbReference type="PANTHER" id="PTHR28092">
    <property type="entry name" value="FACTOR-INDUCED GENE 1 PROTEIN"/>
    <property type="match status" value="1"/>
</dbReference>
<protein>
    <recommendedName>
        <fullName evidence="4">Membrane fusion mating protein FIG1</fullName>
    </recommendedName>
</protein>
<dbReference type="STRING" id="1149755.A0A2J6S5G0"/>
<name>A0A2J6S5G0_HYAVF</name>
<sequence>MDIDPAPAWMKFVPFLGYHHVLMIFLIIGIALQSINTAGCTTSNNLPSVYILSLSYLPSATEPSSSNIQLNPNISTTFSTIASTHSQLEVRVSYLGICISQVTSQWLCAHDALTLSNLIKLYGGPESGEHDPLNLIWVGGRFKDAVLFPGLLLTAIPLAFLAILLLATFPGWHEEEDAAGEEKEVKPFPSRPISYLALSVLLAASLFSVISIFVQHVASATGSTMVEALSYGTAKAKVGAAAMILGWVGACTYIIAAAGLWIMIRSIEVLSSRFVTNRPSAPESEPLQA</sequence>
<dbReference type="EMBL" id="KZ613939">
    <property type="protein sequence ID" value="PMD46010.1"/>
    <property type="molecule type" value="Genomic_DNA"/>
</dbReference>
<dbReference type="GO" id="GO:0043332">
    <property type="term" value="C:mating projection tip"/>
    <property type="evidence" value="ECO:0007669"/>
    <property type="project" value="TreeGrafter"/>
</dbReference>
<evidence type="ECO:0000313" key="3">
    <source>
        <dbReference type="Proteomes" id="UP000235786"/>
    </source>
</evidence>
<gene>
    <name evidence="2" type="ORF">L207DRAFT_561459</name>
</gene>
<feature type="transmembrane region" description="Helical" evidence="1">
    <location>
        <begin position="193"/>
        <end position="218"/>
    </location>
</feature>
<keyword evidence="3" id="KW-1185">Reference proteome</keyword>
<dbReference type="AlphaFoldDB" id="A0A2J6S5G0"/>
<evidence type="ECO:0008006" key="4">
    <source>
        <dbReference type="Google" id="ProtNLM"/>
    </source>
</evidence>
<evidence type="ECO:0000256" key="1">
    <source>
        <dbReference type="SAM" id="Phobius"/>
    </source>
</evidence>
<keyword evidence="1" id="KW-0472">Membrane</keyword>
<feature type="transmembrane region" description="Helical" evidence="1">
    <location>
        <begin position="12"/>
        <end position="35"/>
    </location>
</feature>
<dbReference type="InterPro" id="IPR033481">
    <property type="entry name" value="Dni1/Fig1"/>
</dbReference>